<dbReference type="PROSITE" id="PS51485">
    <property type="entry name" value="PHYTOCYANIN"/>
    <property type="match status" value="1"/>
</dbReference>
<dbReference type="CDD" id="cd11013">
    <property type="entry name" value="Plantacyanin"/>
    <property type="match status" value="1"/>
</dbReference>
<keyword evidence="1" id="KW-0812">Transmembrane</keyword>
<dbReference type="GO" id="GO:0009055">
    <property type="term" value="F:electron transfer activity"/>
    <property type="evidence" value="ECO:0007669"/>
    <property type="project" value="InterPro"/>
</dbReference>
<evidence type="ECO:0000313" key="7">
    <source>
        <dbReference type="Proteomes" id="UP000434276"/>
    </source>
</evidence>
<evidence type="ECO:0000259" key="2">
    <source>
        <dbReference type="PROSITE" id="PS51485"/>
    </source>
</evidence>
<dbReference type="InterPro" id="IPR008972">
    <property type="entry name" value="Cupredoxin"/>
</dbReference>
<dbReference type="EMBL" id="CACRSJ010000104">
    <property type="protein sequence ID" value="VYS46416.1"/>
    <property type="molecule type" value="Genomic_DNA"/>
</dbReference>
<reference evidence="4 8" key="2">
    <citation type="submission" date="2020-09" db="EMBL/GenBank/DDBJ databases">
        <authorList>
            <person name="Ashkenazy H."/>
        </authorList>
    </citation>
    <scope>NUCLEOTIDE SEQUENCE [LARGE SCALE GENOMIC DNA]</scope>
    <source>
        <strain evidence="8">cv. Cdm-0</strain>
    </source>
</reference>
<dbReference type="Proteomes" id="UP000426265">
    <property type="component" value="Unassembled WGS sequence"/>
</dbReference>
<organism evidence="5 6">
    <name type="scientific">Arabidopsis thaliana</name>
    <name type="common">Mouse-ear cress</name>
    <dbReference type="NCBI Taxonomy" id="3702"/>
    <lineage>
        <taxon>Eukaryota</taxon>
        <taxon>Viridiplantae</taxon>
        <taxon>Streptophyta</taxon>
        <taxon>Embryophyta</taxon>
        <taxon>Tracheophyta</taxon>
        <taxon>Spermatophyta</taxon>
        <taxon>Magnoliopsida</taxon>
        <taxon>eudicotyledons</taxon>
        <taxon>Gunneridae</taxon>
        <taxon>Pentapetalae</taxon>
        <taxon>rosids</taxon>
        <taxon>malvids</taxon>
        <taxon>Brassicales</taxon>
        <taxon>Brassicaceae</taxon>
        <taxon>Camelineae</taxon>
        <taxon>Arabidopsis</taxon>
    </lineage>
</organism>
<dbReference type="ExpressionAtlas" id="A0A654EAT0">
    <property type="expression patterns" value="baseline and differential"/>
</dbReference>
<reference evidence="5 6" key="1">
    <citation type="submission" date="2019-11" db="EMBL/GenBank/DDBJ databases">
        <authorList>
            <person name="Jiao W.-B."/>
            <person name="Schneeberger K."/>
        </authorList>
    </citation>
    <scope>NUCLEOTIDE SEQUENCE [LARGE SCALE GENOMIC DNA]</scope>
    <source>
        <strain evidence="6">cv. An-1</strain>
        <strain evidence="7">cv. C24</strain>
    </source>
</reference>
<gene>
    <name evidence="5" type="ORF">AN1_LOCUS1916</name>
    <name evidence="4" type="ORF">AT9943_LOCUS1541</name>
    <name evidence="3" type="ORF">C24_LOCUS1832</name>
</gene>
<keyword evidence="1" id="KW-0472">Membrane</keyword>
<evidence type="ECO:0000313" key="3">
    <source>
        <dbReference type="EMBL" id="CAA0215775.1"/>
    </source>
</evidence>
<feature type="transmembrane region" description="Helical" evidence="1">
    <location>
        <begin position="6"/>
        <end position="29"/>
    </location>
</feature>
<dbReference type="OMA" id="YETCEAN"/>
<dbReference type="OrthoDB" id="1934652at2759"/>
<dbReference type="EMBL" id="CACSHJ010000087">
    <property type="protein sequence ID" value="CAA0215775.1"/>
    <property type="molecule type" value="Genomic_DNA"/>
</dbReference>
<dbReference type="InterPro" id="IPR041844">
    <property type="entry name" value="Plantacyanin"/>
</dbReference>
<dbReference type="Pfam" id="PF02298">
    <property type="entry name" value="Cu_bind_like"/>
    <property type="match status" value="1"/>
</dbReference>
<dbReference type="SUPFAM" id="SSF49503">
    <property type="entry name" value="Cupredoxins"/>
    <property type="match status" value="1"/>
</dbReference>
<dbReference type="InterPro" id="IPR003245">
    <property type="entry name" value="Phytocyanin_dom"/>
</dbReference>
<evidence type="ECO:0000313" key="6">
    <source>
        <dbReference type="Proteomes" id="UP000426265"/>
    </source>
</evidence>
<dbReference type="EMBL" id="LR881466">
    <property type="protein sequence ID" value="CAD5313027.1"/>
    <property type="molecule type" value="Genomic_DNA"/>
</dbReference>
<evidence type="ECO:0000256" key="1">
    <source>
        <dbReference type="SAM" id="Phobius"/>
    </source>
</evidence>
<accession>A0A654EAT0</accession>
<feature type="domain" description="Phytocyanin" evidence="2">
    <location>
        <begin position="39"/>
        <end position="138"/>
    </location>
</feature>
<dbReference type="Gene3D" id="2.60.40.420">
    <property type="entry name" value="Cupredoxins - blue copper proteins"/>
    <property type="match status" value="1"/>
</dbReference>
<proteinExistence type="predicted"/>
<evidence type="ECO:0000313" key="4">
    <source>
        <dbReference type="EMBL" id="CAD5313027.1"/>
    </source>
</evidence>
<name>A0A654EAT0_ARATH</name>
<keyword evidence="1" id="KW-1133">Transmembrane helix</keyword>
<protein>
    <submittedName>
        <fullName evidence="4">(thale cress) hypothetical protein</fullName>
    </submittedName>
</protein>
<evidence type="ECO:0000313" key="8">
    <source>
        <dbReference type="Proteomes" id="UP000516314"/>
    </source>
</evidence>
<dbReference type="AlphaFoldDB" id="A0A654EAT0"/>
<dbReference type="Gramene" id="AT1G17800.1">
    <property type="protein sequence ID" value="AT1G17800.1"/>
    <property type="gene ID" value="AT1G17800"/>
</dbReference>
<dbReference type="PANTHER" id="PTHR33021:SF292">
    <property type="entry name" value="EARLY NODULIN-LIKE PROTEIN 22"/>
    <property type="match status" value="1"/>
</dbReference>
<dbReference type="KEGG" id="ath:AT1G17800"/>
<dbReference type="SMR" id="A0A654EAT0"/>
<dbReference type="Proteomes" id="UP000516314">
    <property type="component" value="Chromosome 1"/>
</dbReference>
<dbReference type="Proteomes" id="UP000434276">
    <property type="component" value="Unassembled WGS sequence"/>
</dbReference>
<dbReference type="PANTHER" id="PTHR33021">
    <property type="entry name" value="BLUE COPPER PROTEIN"/>
    <property type="match status" value="1"/>
</dbReference>
<dbReference type="InterPro" id="IPR039391">
    <property type="entry name" value="Phytocyanin-like"/>
</dbReference>
<evidence type="ECO:0000313" key="5">
    <source>
        <dbReference type="EMBL" id="VYS46416.1"/>
    </source>
</evidence>
<sequence>MAQSSGHVSYVAVTVPIAIVMTVLCLFLANAVTYARRPTTYIVGGDDGWDPVVPMDTWARGKTFYAGDILEFKYDYQRFNLIVVNRTGYETCEANVGAIEYSSGDDKIQLNYGYNYFIGTYTPEDCTTGLKMAIKALAPR</sequence>